<evidence type="ECO:0000256" key="1">
    <source>
        <dbReference type="SAM" id="MobiDB-lite"/>
    </source>
</evidence>
<accession>A0ABQ3QKL9</accession>
<organism evidence="2 3">
    <name type="scientific">Streptomyces violascens</name>
    <dbReference type="NCBI Taxonomy" id="67381"/>
    <lineage>
        <taxon>Bacteria</taxon>
        <taxon>Bacillati</taxon>
        <taxon>Actinomycetota</taxon>
        <taxon>Actinomycetes</taxon>
        <taxon>Kitasatosporales</taxon>
        <taxon>Streptomycetaceae</taxon>
        <taxon>Streptomyces</taxon>
    </lineage>
</organism>
<evidence type="ECO:0000313" key="2">
    <source>
        <dbReference type="EMBL" id="GHI37764.1"/>
    </source>
</evidence>
<dbReference type="EMBL" id="BNDY01000002">
    <property type="protein sequence ID" value="GHI37764.1"/>
    <property type="molecule type" value="Genomic_DNA"/>
</dbReference>
<name>A0ABQ3QKL9_9ACTN</name>
<gene>
    <name evidence="2" type="ORF">Sviol_21720</name>
</gene>
<feature type="region of interest" description="Disordered" evidence="1">
    <location>
        <begin position="134"/>
        <end position="160"/>
    </location>
</feature>
<proteinExistence type="predicted"/>
<evidence type="ECO:0000313" key="3">
    <source>
        <dbReference type="Proteomes" id="UP001050808"/>
    </source>
</evidence>
<keyword evidence="3" id="KW-1185">Reference proteome</keyword>
<sequence length="160" mass="16156">MTTVFPASGPAPDPFLDAAGAEAEPGAPPGVEEAVTVTVAVPAPGGADGAERLGRGSTFGGLLSWLPGLLIACQTSQPARAVGASAARATRARPRTRRARLSGFDDSLSYGTGAMLAAGTCQARALRAAKCHSAADVRRSTRSESVAETSVNAPDARARR</sequence>
<protein>
    <submittedName>
        <fullName evidence="2">Uncharacterized protein</fullName>
    </submittedName>
</protein>
<feature type="compositionally biased region" description="Polar residues" evidence="1">
    <location>
        <begin position="143"/>
        <end position="152"/>
    </location>
</feature>
<comment type="caution">
    <text evidence="2">The sequence shown here is derived from an EMBL/GenBank/DDBJ whole genome shotgun (WGS) entry which is preliminary data.</text>
</comment>
<dbReference type="Proteomes" id="UP001050808">
    <property type="component" value="Unassembled WGS sequence"/>
</dbReference>
<reference evidence="2" key="1">
    <citation type="submission" date="2024-05" db="EMBL/GenBank/DDBJ databases">
        <title>Whole genome shotgun sequence of Streptomyces violascens NBRC 12920.</title>
        <authorList>
            <person name="Komaki H."/>
            <person name="Tamura T."/>
        </authorList>
    </citation>
    <scope>NUCLEOTIDE SEQUENCE</scope>
    <source>
        <strain evidence="2">NBRC 12920</strain>
    </source>
</reference>